<accession>A0ACC2ST39</accession>
<name>A0ACC2ST39_9FUNG</name>
<protein>
    <submittedName>
        <fullName evidence="1">TAT-binding protein-like protein 7, AAA ATPase</fullName>
    </submittedName>
</protein>
<gene>
    <name evidence="1" type="primary">YTA7_3</name>
    <name evidence="1" type="ORF">DSO57_1021343</name>
</gene>
<reference evidence="1" key="1">
    <citation type="submission" date="2022-04" db="EMBL/GenBank/DDBJ databases">
        <title>Genome of the entomopathogenic fungus Entomophthora muscae.</title>
        <authorList>
            <person name="Elya C."/>
            <person name="Lovett B.R."/>
            <person name="Lee E."/>
            <person name="Macias A.M."/>
            <person name="Hajek A.E."/>
            <person name="De Bivort B.L."/>
            <person name="Kasson M.T."/>
            <person name="De Fine Licht H.H."/>
            <person name="Stajich J.E."/>
        </authorList>
    </citation>
    <scope>NUCLEOTIDE SEQUENCE</scope>
    <source>
        <strain evidence="1">Berkeley</strain>
    </source>
</reference>
<evidence type="ECO:0000313" key="1">
    <source>
        <dbReference type="EMBL" id="KAJ9065282.1"/>
    </source>
</evidence>
<proteinExistence type="predicted"/>
<comment type="caution">
    <text evidence="1">The sequence shown here is derived from an EMBL/GenBank/DDBJ whole genome shotgun (WGS) entry which is preliminary data.</text>
</comment>
<evidence type="ECO:0000313" key="2">
    <source>
        <dbReference type="Proteomes" id="UP001165960"/>
    </source>
</evidence>
<keyword evidence="2" id="KW-1185">Reference proteome</keyword>
<dbReference type="Proteomes" id="UP001165960">
    <property type="component" value="Unassembled WGS sequence"/>
</dbReference>
<sequence length="528" mass="58136">MPLTSKLADVGGLSKHIKSVKESMVLPLLYPKFCADYNISTSRGILFHGPPGTGKTLLARALAHECSDESNPIAFFHFNSADILSKWVGEGEARICEIFEAARVWQPSLVFFDEIDGLAPSRIDNDRPGASLVSTLLAALDGFSKLGRVLVVGSTNRLDAIDSALRRPGRFDQELLFSLPSEAARMDILKINTRNWDQSEPSLQRVAKLTNGFCGADLSLLCSKAAKHTFNRVYPGALDSSTPLPIDFDEMEVEDVDFVTSQKKIKPAAQTLLNFDLQPIASPFSELLSSFASDVASSINVTSKGCFGQSYMLPNVVVLEGLYPIAAHRVLSAALHALDNQKITLVDHASLATSDDLSGCKELSRILNSEVSTVQPELFVISDAPTFFSQNPALLSVFRSALSRPVTRGGRSFLFTCSRTDDIRDLFDEVDAKIIKAHIASSSSIKAFFTTSLDLFTRNWECSPIKQRECLVHLNEASTGWPVDHIIQLFFQLNLEKLSNYTELEAHIRDVLKDFVVPELDDTVFVEL</sequence>
<dbReference type="EMBL" id="QTSX02004363">
    <property type="protein sequence ID" value="KAJ9065282.1"/>
    <property type="molecule type" value="Genomic_DNA"/>
</dbReference>
<organism evidence="1 2">
    <name type="scientific">Entomophthora muscae</name>
    <dbReference type="NCBI Taxonomy" id="34485"/>
    <lineage>
        <taxon>Eukaryota</taxon>
        <taxon>Fungi</taxon>
        <taxon>Fungi incertae sedis</taxon>
        <taxon>Zoopagomycota</taxon>
        <taxon>Entomophthoromycotina</taxon>
        <taxon>Entomophthoromycetes</taxon>
        <taxon>Entomophthorales</taxon>
        <taxon>Entomophthoraceae</taxon>
        <taxon>Entomophthora</taxon>
    </lineage>
</organism>